<name>A0A6J5YSE0_9ZZZZ</name>
<evidence type="ECO:0000313" key="6">
    <source>
        <dbReference type="EMBL" id="CAB4798827.1"/>
    </source>
</evidence>
<evidence type="ECO:0000313" key="4">
    <source>
        <dbReference type="EMBL" id="CAB4700150.1"/>
    </source>
</evidence>
<dbReference type="EMBL" id="CAFBIX010000002">
    <property type="protein sequence ID" value="CAB4845951.1"/>
    <property type="molecule type" value="Genomic_DNA"/>
</dbReference>
<evidence type="ECO:0000313" key="7">
    <source>
        <dbReference type="EMBL" id="CAB4845951.1"/>
    </source>
</evidence>
<organism evidence="3">
    <name type="scientific">freshwater metagenome</name>
    <dbReference type="NCBI Taxonomy" id="449393"/>
    <lineage>
        <taxon>unclassified sequences</taxon>
        <taxon>metagenomes</taxon>
        <taxon>ecological metagenomes</taxon>
    </lineage>
</organism>
<dbReference type="Gene3D" id="3.50.80.10">
    <property type="entry name" value="D-tyrosyl-tRNA(Tyr) deacylase"/>
    <property type="match status" value="1"/>
</dbReference>
<dbReference type="NCBIfam" id="TIGR00256">
    <property type="entry name" value="D-aminoacyl-tRNA deacylase"/>
    <property type="match status" value="1"/>
</dbReference>
<evidence type="ECO:0000313" key="3">
    <source>
        <dbReference type="EMBL" id="CAB4331817.1"/>
    </source>
</evidence>
<dbReference type="AlphaFoldDB" id="A0A6J5YSE0"/>
<gene>
    <name evidence="4" type="ORF">UFOPK2648_00275</name>
    <name evidence="5" type="ORF">UFOPK2824_00243</name>
    <name evidence="6" type="ORF">UFOPK3037_00488</name>
    <name evidence="7" type="ORF">UFOPK3278_00156</name>
    <name evidence="2" type="ORF">UFOPK3406_00026</name>
    <name evidence="3" type="ORF">UFOPK3925_00259</name>
    <name evidence="8" type="ORF">UFOPK4097_00185</name>
</gene>
<dbReference type="EMBL" id="CAFAAO010000005">
    <property type="protein sequence ID" value="CAB4798827.1"/>
    <property type="molecule type" value="Genomic_DNA"/>
</dbReference>
<dbReference type="PANTHER" id="PTHR10472">
    <property type="entry name" value="D-TYROSYL-TRNA TYR DEACYLASE"/>
    <property type="match status" value="1"/>
</dbReference>
<dbReference type="GO" id="GO:0005737">
    <property type="term" value="C:cytoplasm"/>
    <property type="evidence" value="ECO:0007669"/>
    <property type="project" value="InterPro"/>
</dbReference>
<dbReference type="PANTHER" id="PTHR10472:SF5">
    <property type="entry name" value="D-AMINOACYL-TRNA DEACYLASE 1"/>
    <property type="match status" value="1"/>
</dbReference>
<dbReference type="EMBL" id="CAFBPK010000002">
    <property type="protein sequence ID" value="CAB5008744.1"/>
    <property type="molecule type" value="Genomic_DNA"/>
</dbReference>
<dbReference type="GO" id="GO:0051500">
    <property type="term" value="F:D-tyrosyl-tRNA(Tyr) deacylase activity"/>
    <property type="evidence" value="ECO:0007669"/>
    <property type="project" value="TreeGrafter"/>
</dbReference>
<dbReference type="Pfam" id="PF02580">
    <property type="entry name" value="Tyr_Deacylase"/>
    <property type="match status" value="1"/>
</dbReference>
<evidence type="ECO:0000313" key="2">
    <source>
        <dbReference type="EMBL" id="CAB4329385.1"/>
    </source>
</evidence>
<dbReference type="HAMAP" id="MF_00518">
    <property type="entry name" value="Deacylase_Dtd"/>
    <property type="match status" value="1"/>
</dbReference>
<dbReference type="EMBL" id="CAEZYC010000008">
    <property type="protein sequence ID" value="CAB4700150.1"/>
    <property type="molecule type" value="Genomic_DNA"/>
</dbReference>
<protein>
    <submittedName>
        <fullName evidence="3">Unannotated protein</fullName>
    </submittedName>
</protein>
<evidence type="ECO:0000256" key="1">
    <source>
        <dbReference type="ARBA" id="ARBA00009673"/>
    </source>
</evidence>
<sequence>MRAVIQRVDSASVEVEGKVIGSFTGPGLLVLIGVSVDDDDSKCAVLADKIWKLRIFESAALKAVGKTVNSESVEVAAADANLPILAISQFTLFADTTNGRRPTWQQAARGPQAEPLVENVVTALRGLGAQVETGKFGADMRISAICDGPMTVTVEV</sequence>
<comment type="similarity">
    <text evidence="1">Belongs to the DTD family.</text>
</comment>
<dbReference type="SUPFAM" id="SSF69500">
    <property type="entry name" value="DTD-like"/>
    <property type="match status" value="1"/>
</dbReference>
<dbReference type="InterPro" id="IPR003732">
    <property type="entry name" value="Daa-tRNA_deacyls_DTD"/>
</dbReference>
<dbReference type="EMBL" id="CAEZZD010000021">
    <property type="protein sequence ID" value="CAB4742651.1"/>
    <property type="molecule type" value="Genomic_DNA"/>
</dbReference>
<dbReference type="EMBL" id="CAESAI010000001">
    <property type="protein sequence ID" value="CAB4329385.1"/>
    <property type="molecule type" value="Genomic_DNA"/>
</dbReference>
<dbReference type="EMBL" id="CAESAD010000001">
    <property type="protein sequence ID" value="CAB4331817.1"/>
    <property type="molecule type" value="Genomic_DNA"/>
</dbReference>
<reference evidence="3" key="1">
    <citation type="submission" date="2020-05" db="EMBL/GenBank/DDBJ databases">
        <authorList>
            <person name="Chiriac C."/>
            <person name="Salcher M."/>
            <person name="Ghai R."/>
            <person name="Kavagutti S V."/>
        </authorList>
    </citation>
    <scope>NUCLEOTIDE SEQUENCE</scope>
</reference>
<accession>A0A6J5YSE0</accession>
<dbReference type="InterPro" id="IPR023509">
    <property type="entry name" value="DTD-like_sf"/>
</dbReference>
<evidence type="ECO:0000313" key="5">
    <source>
        <dbReference type="EMBL" id="CAB4742651.1"/>
    </source>
</evidence>
<proteinExistence type="inferred from homology"/>
<evidence type="ECO:0000313" key="8">
    <source>
        <dbReference type="EMBL" id="CAB5008744.1"/>
    </source>
</evidence>